<evidence type="ECO:0000313" key="3">
    <source>
        <dbReference type="Proteomes" id="UP000005104"/>
    </source>
</evidence>
<sequence length="462" mass="53553">MNNLFYDLMNSWLTKEGVNSTEALLQWIHEQNRKLEVKIERISLEDSDFWFFDKHSGLIRNKSNSFFSISGIQQYQKDDLLIEQPVIIQNEIGFLGIIFQRINGVLHFLMQAKIEPGNINKVQISPTIQATKSNFTQKHGGKRPAFLDYFIEAKPNQTLVDQIQSEQSSRFFKKRNRNVILNLDKHITVPPTHQWMTLGQIKELMGYDNLVNMDTRTVLSCLPFSLLEREKRGLEEIENRCKDKTLLRSISGAASQPLLTDIYHTFNNYKMFSEIYTRLVGLDCLKNWHMENNRFVCGDPFPFCLIFCDISIEGREVVKWTQPLFEAQGIATFGLLSCEDNGIKKFLVKAKPEIGCLDGIELGPSVQHEPAQERDEDKITRLFYEKLSSGKDVRVNVLLSEEGGRFYHEQNRNVIIEIQKNEIPSDLPRGYFWSDYKTLNTLTQVNNCLNIQLRNLLSLLEV</sequence>
<dbReference type="RefSeq" id="WP_007786921.1">
    <property type="nucleotide sequence ID" value="NZ_CM001441.1"/>
</dbReference>
<accession>H5XZB5</accession>
<reference evidence="2 3" key="1">
    <citation type="submission" date="2011-11" db="EMBL/GenBank/DDBJ databases">
        <title>The Noncontiguous Finished genome of Desulfosporosinus youngiae DSM 17734.</title>
        <authorList>
            <consortium name="US DOE Joint Genome Institute (JGI-PGF)"/>
            <person name="Lucas S."/>
            <person name="Han J."/>
            <person name="Lapidus A."/>
            <person name="Cheng J.-F."/>
            <person name="Goodwin L."/>
            <person name="Pitluck S."/>
            <person name="Peters L."/>
            <person name="Ovchinnikova G."/>
            <person name="Lu M."/>
            <person name="Land M.L."/>
            <person name="Hauser L."/>
            <person name="Pester M."/>
            <person name="Spring S."/>
            <person name="Ollivier B."/>
            <person name="Rattei T."/>
            <person name="Klenk H.-P."/>
            <person name="Wagner M."/>
            <person name="Loy A."/>
            <person name="Woyke T.J."/>
        </authorList>
    </citation>
    <scope>NUCLEOTIDE SEQUENCE [LARGE SCALE GENOMIC DNA]</scope>
    <source>
        <strain evidence="2 3">DSM 17734</strain>
    </source>
</reference>
<keyword evidence="3" id="KW-1185">Reference proteome</keyword>
<dbReference type="AlphaFoldDB" id="H5XZB5"/>
<dbReference type="Pfam" id="PF03559">
    <property type="entry name" value="Hexose_dehydrat"/>
    <property type="match status" value="2"/>
</dbReference>
<dbReference type="HOGENOM" id="CLU_045374_0_0_9"/>
<protein>
    <submittedName>
        <fullName evidence="2">NDP-hexose 2,3-dehydratase</fullName>
    </submittedName>
</protein>
<dbReference type="Proteomes" id="UP000005104">
    <property type="component" value="Chromosome"/>
</dbReference>
<feature type="domain" description="dTDP-4-dehydro-6-deoxy-alpha-D-glucopyranose 2,3-dehydratase" evidence="1">
    <location>
        <begin position="22"/>
        <end position="222"/>
    </location>
</feature>
<name>H5XZB5_9FIRM</name>
<dbReference type="GO" id="GO:0016829">
    <property type="term" value="F:lyase activity"/>
    <property type="evidence" value="ECO:0007669"/>
    <property type="project" value="InterPro"/>
</dbReference>
<dbReference type="EMBL" id="CM001441">
    <property type="protein sequence ID" value="EHQ91821.1"/>
    <property type="molecule type" value="Genomic_DNA"/>
</dbReference>
<feature type="domain" description="dTDP-4-dehydro-6-deoxy-alpha-D-glucopyranose 2,3-dehydratase" evidence="1">
    <location>
        <begin position="261"/>
        <end position="460"/>
    </location>
</feature>
<gene>
    <name evidence="2" type="ORF">DesyoDRAFT_4878</name>
</gene>
<evidence type="ECO:0000313" key="2">
    <source>
        <dbReference type="EMBL" id="EHQ91821.1"/>
    </source>
</evidence>
<evidence type="ECO:0000259" key="1">
    <source>
        <dbReference type="Pfam" id="PF03559"/>
    </source>
</evidence>
<dbReference type="eggNOG" id="ENOG502Z8MY">
    <property type="taxonomic scope" value="Bacteria"/>
</dbReference>
<dbReference type="OrthoDB" id="9814961at2"/>
<proteinExistence type="predicted"/>
<dbReference type="Gene3D" id="3.90.79.40">
    <property type="entry name" value="EvaA sugar 2,3-dehydratase subunit"/>
    <property type="match status" value="2"/>
</dbReference>
<dbReference type="STRING" id="768710.DesyoDRAFT_4878"/>
<organism evidence="2 3">
    <name type="scientific">Desulfosporosinus youngiae DSM 17734</name>
    <dbReference type="NCBI Taxonomy" id="768710"/>
    <lineage>
        <taxon>Bacteria</taxon>
        <taxon>Bacillati</taxon>
        <taxon>Bacillota</taxon>
        <taxon>Clostridia</taxon>
        <taxon>Eubacteriales</taxon>
        <taxon>Desulfitobacteriaceae</taxon>
        <taxon>Desulfosporosinus</taxon>
    </lineage>
</organism>
<dbReference type="InterPro" id="IPR038153">
    <property type="entry name" value="EvaA-like_sf"/>
</dbReference>
<dbReference type="InterPro" id="IPR005212">
    <property type="entry name" value="EvaA-like"/>
</dbReference>